<organism evidence="5 6">
    <name type="scientific">Lactococcus fujiensis JCM 16395</name>
    <dbReference type="NCBI Taxonomy" id="1291764"/>
    <lineage>
        <taxon>Bacteria</taxon>
        <taxon>Bacillati</taxon>
        <taxon>Bacillota</taxon>
        <taxon>Bacilli</taxon>
        <taxon>Lactobacillales</taxon>
        <taxon>Streptococcaceae</taxon>
        <taxon>Lactococcus</taxon>
    </lineage>
</organism>
<dbReference type="RefSeq" id="WP_096817234.1">
    <property type="nucleotide sequence ID" value="NZ_JXJU01000002.1"/>
</dbReference>
<keyword evidence="3" id="KW-0812">Transmembrane</keyword>
<sequence>MWLIYALLSAIFAGLTAILVKVGVSGISANLATAIRTIVVLIMSWMVVFLAGKPDFTSLSKKNITFLILSGLATGASWLTYNRALQLGPASKVIPVDNLSVVIGMVLAFILLRERVTVPIVIGGALITLGVLVISFNK</sequence>
<evidence type="ECO:0000313" key="6">
    <source>
        <dbReference type="Proteomes" id="UP000218181"/>
    </source>
</evidence>
<reference evidence="5 6" key="1">
    <citation type="submission" date="2014-12" db="EMBL/GenBank/DDBJ databases">
        <title>Draft genome sequences of 10 type strains of Lactococcus.</title>
        <authorList>
            <person name="Sun Z."/>
            <person name="Zhong Z."/>
            <person name="Liu W."/>
            <person name="Zhang W."/>
            <person name="Zhang H."/>
        </authorList>
    </citation>
    <scope>NUCLEOTIDE SEQUENCE [LARGE SCALE GENOMIC DNA]</scope>
    <source>
        <strain evidence="5 6">JCM 16395</strain>
    </source>
</reference>
<dbReference type="SUPFAM" id="SSF103481">
    <property type="entry name" value="Multidrug resistance efflux transporter EmrE"/>
    <property type="match status" value="1"/>
</dbReference>
<feature type="transmembrane region" description="Helical" evidence="3">
    <location>
        <begin position="6"/>
        <end position="24"/>
    </location>
</feature>
<dbReference type="InterPro" id="IPR037185">
    <property type="entry name" value="EmrE-like"/>
</dbReference>
<dbReference type="OrthoDB" id="9806718at2"/>
<keyword evidence="3" id="KW-0472">Membrane</keyword>
<evidence type="ECO:0000256" key="3">
    <source>
        <dbReference type="SAM" id="Phobius"/>
    </source>
</evidence>
<feature type="transmembrane region" description="Helical" evidence="3">
    <location>
        <begin position="93"/>
        <end position="112"/>
    </location>
</feature>
<name>A0A2A5RNT5_9LACT</name>
<gene>
    <name evidence="5" type="ORF">RT41_GL000801</name>
</gene>
<evidence type="ECO:0000256" key="2">
    <source>
        <dbReference type="ARBA" id="ARBA00007362"/>
    </source>
</evidence>
<evidence type="ECO:0000259" key="4">
    <source>
        <dbReference type="Pfam" id="PF00892"/>
    </source>
</evidence>
<proteinExistence type="inferred from homology"/>
<dbReference type="InterPro" id="IPR000620">
    <property type="entry name" value="EamA_dom"/>
</dbReference>
<keyword evidence="6" id="KW-1185">Reference proteome</keyword>
<dbReference type="PANTHER" id="PTHR22911:SF137">
    <property type="entry name" value="SOLUTE CARRIER FAMILY 35 MEMBER G2-RELATED"/>
    <property type="match status" value="1"/>
</dbReference>
<evidence type="ECO:0000313" key="5">
    <source>
        <dbReference type="EMBL" id="PCS01011.1"/>
    </source>
</evidence>
<protein>
    <submittedName>
        <fullName evidence="5">Drug/metabolite transporter</fullName>
    </submittedName>
</protein>
<dbReference type="PANTHER" id="PTHR22911">
    <property type="entry name" value="ACYL-MALONYL CONDENSING ENZYME-RELATED"/>
    <property type="match status" value="1"/>
</dbReference>
<feature type="transmembrane region" description="Helical" evidence="3">
    <location>
        <begin position="31"/>
        <end position="52"/>
    </location>
</feature>
<evidence type="ECO:0000256" key="1">
    <source>
        <dbReference type="ARBA" id="ARBA00004127"/>
    </source>
</evidence>
<feature type="transmembrane region" description="Helical" evidence="3">
    <location>
        <begin position="64"/>
        <end position="81"/>
    </location>
</feature>
<dbReference type="Pfam" id="PF00892">
    <property type="entry name" value="EamA"/>
    <property type="match status" value="1"/>
</dbReference>
<dbReference type="GO" id="GO:0016020">
    <property type="term" value="C:membrane"/>
    <property type="evidence" value="ECO:0007669"/>
    <property type="project" value="InterPro"/>
</dbReference>
<comment type="similarity">
    <text evidence="2">Belongs to the EamA transporter family.</text>
</comment>
<feature type="transmembrane region" description="Helical" evidence="3">
    <location>
        <begin position="118"/>
        <end position="136"/>
    </location>
</feature>
<dbReference type="STRING" id="1291764.GCA_001311235_01059"/>
<feature type="domain" description="EamA" evidence="4">
    <location>
        <begin position="2"/>
        <end position="135"/>
    </location>
</feature>
<dbReference type="Proteomes" id="UP000218181">
    <property type="component" value="Unassembled WGS sequence"/>
</dbReference>
<keyword evidence="3" id="KW-1133">Transmembrane helix</keyword>
<dbReference type="AlphaFoldDB" id="A0A2A5RNT5"/>
<comment type="subcellular location">
    <subcellularLocation>
        <location evidence="1">Endomembrane system</location>
        <topology evidence="1">Multi-pass membrane protein</topology>
    </subcellularLocation>
</comment>
<dbReference type="Gene3D" id="1.10.3730.20">
    <property type="match status" value="1"/>
</dbReference>
<dbReference type="EMBL" id="JXJU01000002">
    <property type="protein sequence ID" value="PCS01011.1"/>
    <property type="molecule type" value="Genomic_DNA"/>
</dbReference>
<comment type="caution">
    <text evidence="5">The sequence shown here is derived from an EMBL/GenBank/DDBJ whole genome shotgun (WGS) entry which is preliminary data.</text>
</comment>
<accession>A0A2A5RNT5</accession>